<evidence type="ECO:0000256" key="1">
    <source>
        <dbReference type="SAM" id="Phobius"/>
    </source>
</evidence>
<evidence type="ECO:0000313" key="4">
    <source>
        <dbReference type="Proteomes" id="UP000008493"/>
    </source>
</evidence>
<keyword evidence="1" id="KW-0812">Transmembrane</keyword>
<organism evidence="3 4">
    <name type="scientific">Agaricus bisporus var. burnettii (strain JB137-S8 / ATCC MYA-4627 / FGSC 10392)</name>
    <name type="common">White button mushroom</name>
    <dbReference type="NCBI Taxonomy" id="597362"/>
    <lineage>
        <taxon>Eukaryota</taxon>
        <taxon>Fungi</taxon>
        <taxon>Dikarya</taxon>
        <taxon>Basidiomycota</taxon>
        <taxon>Agaricomycotina</taxon>
        <taxon>Agaricomycetes</taxon>
        <taxon>Agaricomycetidae</taxon>
        <taxon>Agaricales</taxon>
        <taxon>Agaricineae</taxon>
        <taxon>Agaricaceae</taxon>
        <taxon>Agaricus</taxon>
    </lineage>
</organism>
<accession>K5WWN1</accession>
<feature type="transmembrane region" description="Helical" evidence="1">
    <location>
        <begin position="112"/>
        <end position="134"/>
    </location>
</feature>
<name>K5WWN1_AGABU</name>
<dbReference type="InterPro" id="IPR045340">
    <property type="entry name" value="DUF6533"/>
</dbReference>
<dbReference type="OMA" id="LERKFIW"/>
<evidence type="ECO:0000259" key="2">
    <source>
        <dbReference type="Pfam" id="PF20151"/>
    </source>
</evidence>
<dbReference type="KEGG" id="abp:AGABI1DRAFT132698"/>
<feature type="domain" description="DUF6533" evidence="2">
    <location>
        <begin position="19"/>
        <end position="64"/>
    </location>
</feature>
<dbReference type="Pfam" id="PF20151">
    <property type="entry name" value="DUF6533"/>
    <property type="match status" value="1"/>
</dbReference>
<evidence type="ECO:0000313" key="3">
    <source>
        <dbReference type="EMBL" id="EKM74997.1"/>
    </source>
</evidence>
<feature type="transmembrane region" description="Helical" evidence="1">
    <location>
        <begin position="155"/>
        <end position="179"/>
    </location>
</feature>
<reference evidence="4" key="1">
    <citation type="journal article" date="2012" name="Proc. Natl. Acad. Sci. U.S.A.">
        <title>Genome sequence of the button mushroom Agaricus bisporus reveals mechanisms governing adaptation to a humic-rich ecological niche.</title>
        <authorList>
            <person name="Morin E."/>
            <person name="Kohler A."/>
            <person name="Baker A.R."/>
            <person name="Foulongne-Oriol M."/>
            <person name="Lombard V."/>
            <person name="Nagy L.G."/>
            <person name="Ohm R.A."/>
            <person name="Patyshakuliyeva A."/>
            <person name="Brun A."/>
            <person name="Aerts A.L."/>
            <person name="Bailey A.M."/>
            <person name="Billette C."/>
            <person name="Coutinho P.M."/>
            <person name="Deakin G."/>
            <person name="Doddapaneni H."/>
            <person name="Floudas D."/>
            <person name="Grimwood J."/>
            <person name="Hilden K."/>
            <person name="Kuees U."/>
            <person name="LaButti K.M."/>
            <person name="Lapidus A."/>
            <person name="Lindquist E.A."/>
            <person name="Lucas S.M."/>
            <person name="Murat C."/>
            <person name="Riley R.W."/>
            <person name="Salamov A.A."/>
            <person name="Schmutz J."/>
            <person name="Subramanian V."/>
            <person name="Woesten H.A.B."/>
            <person name="Xu J."/>
            <person name="Eastwood D.C."/>
            <person name="Foster G.D."/>
            <person name="Sonnenberg A.S."/>
            <person name="Cullen D."/>
            <person name="de Vries R.P."/>
            <person name="Lundell T."/>
            <person name="Hibbett D.S."/>
            <person name="Henrissat B."/>
            <person name="Burton K.S."/>
            <person name="Kerrigan R.W."/>
            <person name="Challen M.P."/>
            <person name="Grigoriev I.V."/>
            <person name="Martin F."/>
        </authorList>
    </citation>
    <scope>NUCLEOTIDE SEQUENCE [LARGE SCALE GENOMIC DNA]</scope>
    <source>
        <strain evidence="4">JB137-S8 / ATCC MYA-4627 / FGSC 10392</strain>
    </source>
</reference>
<dbReference type="RefSeq" id="XP_007334382.1">
    <property type="nucleotide sequence ID" value="XM_007334320.1"/>
</dbReference>
<gene>
    <name evidence="3" type="ORF">AGABI1DRAFT_132698</name>
</gene>
<keyword evidence="4" id="KW-1185">Reference proteome</keyword>
<dbReference type="GeneID" id="18827752"/>
<dbReference type="EMBL" id="JH971422">
    <property type="protein sequence ID" value="EKM74997.1"/>
    <property type="molecule type" value="Genomic_DNA"/>
</dbReference>
<keyword evidence="1" id="KW-0472">Membrane</keyword>
<dbReference type="Proteomes" id="UP000008493">
    <property type="component" value="Unassembled WGS sequence"/>
</dbReference>
<protein>
    <recommendedName>
        <fullName evidence="2">DUF6533 domain-containing protein</fullName>
    </recommendedName>
</protein>
<dbReference type="AlphaFoldDB" id="K5WWN1"/>
<sequence>MATSVNTLDSLQILVVGRYIDMAAGSLIIFDSLLTLDLERKFIWKSKWNMMKVMYIANRYSAILQFIVVCILRTQTDTTHCPGFMKAQGDIILPPFNGCLADLLPSAASMSVVFLVAYDAAMTLFIGWVAFGMWRTDDRVWNHVFKVLYGEGVLFYTYLLALSIAAVVAASISNPYLFIL</sequence>
<dbReference type="OrthoDB" id="2638860at2759"/>
<keyword evidence="1" id="KW-1133">Transmembrane helix</keyword>
<dbReference type="InParanoid" id="K5WWN1"/>
<feature type="transmembrane region" description="Helical" evidence="1">
    <location>
        <begin position="16"/>
        <end position="36"/>
    </location>
</feature>
<feature type="transmembrane region" description="Helical" evidence="1">
    <location>
        <begin position="57"/>
        <end position="75"/>
    </location>
</feature>
<proteinExistence type="predicted"/>
<dbReference type="HOGENOM" id="CLU_097207_0_0_1"/>